<dbReference type="Proteomes" id="UP000693946">
    <property type="component" value="Linkage Group LG1"/>
</dbReference>
<organism evidence="2 3">
    <name type="scientific">Solea senegalensis</name>
    <name type="common">Senegalese sole</name>
    <dbReference type="NCBI Taxonomy" id="28829"/>
    <lineage>
        <taxon>Eukaryota</taxon>
        <taxon>Metazoa</taxon>
        <taxon>Chordata</taxon>
        <taxon>Craniata</taxon>
        <taxon>Vertebrata</taxon>
        <taxon>Euteleostomi</taxon>
        <taxon>Actinopterygii</taxon>
        <taxon>Neopterygii</taxon>
        <taxon>Teleostei</taxon>
        <taxon>Neoteleostei</taxon>
        <taxon>Acanthomorphata</taxon>
        <taxon>Carangaria</taxon>
        <taxon>Pleuronectiformes</taxon>
        <taxon>Pleuronectoidei</taxon>
        <taxon>Soleidae</taxon>
        <taxon>Solea</taxon>
    </lineage>
</organism>
<protein>
    <recommendedName>
        <fullName evidence="4">Glutamate-rich protein 2</fullName>
    </recommendedName>
</protein>
<keyword evidence="3" id="KW-1185">Reference proteome</keyword>
<accession>A0AAV6T5Y7</accession>
<dbReference type="EMBL" id="JAGKHQ010000001">
    <property type="protein sequence ID" value="KAG7524822.1"/>
    <property type="molecule type" value="Genomic_DNA"/>
</dbReference>
<name>A0AAV6T5Y7_SOLSE</name>
<feature type="compositionally biased region" description="Basic and acidic residues" evidence="1">
    <location>
        <begin position="46"/>
        <end position="57"/>
    </location>
</feature>
<dbReference type="InterPro" id="IPR026703">
    <property type="entry name" value="ERICH2"/>
</dbReference>
<proteinExistence type="predicted"/>
<feature type="region of interest" description="Disordered" evidence="1">
    <location>
        <begin position="1"/>
        <end position="57"/>
    </location>
</feature>
<feature type="compositionally biased region" description="Acidic residues" evidence="1">
    <location>
        <begin position="146"/>
        <end position="157"/>
    </location>
</feature>
<comment type="caution">
    <text evidence="2">The sequence shown here is derived from an EMBL/GenBank/DDBJ whole genome shotgun (WGS) entry which is preliminary data.</text>
</comment>
<reference evidence="2 3" key="1">
    <citation type="journal article" date="2021" name="Sci. Rep.">
        <title>Chromosome anchoring in Senegalese sole (Solea senegalensis) reveals sex-associated markers and genome rearrangements in flatfish.</title>
        <authorList>
            <person name="Guerrero-Cozar I."/>
            <person name="Gomez-Garrido J."/>
            <person name="Berbel C."/>
            <person name="Martinez-Blanch J.F."/>
            <person name="Alioto T."/>
            <person name="Claros M.G."/>
            <person name="Gagnaire P.A."/>
            <person name="Manchado M."/>
        </authorList>
    </citation>
    <scope>NUCLEOTIDE SEQUENCE [LARGE SCALE GENOMIC DNA]</scope>
    <source>
        <strain evidence="2">Sse05_10M</strain>
    </source>
</reference>
<feature type="compositionally biased region" description="Basic and acidic residues" evidence="1">
    <location>
        <begin position="1"/>
        <end position="18"/>
    </location>
</feature>
<feature type="region of interest" description="Disordered" evidence="1">
    <location>
        <begin position="112"/>
        <end position="168"/>
    </location>
</feature>
<evidence type="ECO:0008006" key="4">
    <source>
        <dbReference type="Google" id="ProtNLM"/>
    </source>
</evidence>
<sequence>MSWKQERAELAAAPEEKNSASARPSDVAEKGGKTRAPPPVQSPQSHEVKKDEEEDRDLKAPLDLLIKFLAAVTDRDFESAHQLCQMILIYEPDNPEASEFLPLIHRKLLEEREAEQSCEEDDGKKDDCDDDDDDDSGSSSHSSPSSDDDDVVEEEEMCMNGHEPCPPS</sequence>
<dbReference type="PANTHER" id="PTHR21520">
    <property type="entry name" value="GLUTAMATE-RICH PROTEIN 2"/>
    <property type="match status" value="1"/>
</dbReference>
<dbReference type="PANTHER" id="PTHR21520:SF2">
    <property type="entry name" value="GLUTAMATE-RICH PROTEIN 2"/>
    <property type="match status" value="1"/>
</dbReference>
<evidence type="ECO:0000313" key="2">
    <source>
        <dbReference type="EMBL" id="KAG7524822.1"/>
    </source>
</evidence>
<gene>
    <name evidence="2" type="ORF">JOB18_017366</name>
</gene>
<evidence type="ECO:0000256" key="1">
    <source>
        <dbReference type="SAM" id="MobiDB-lite"/>
    </source>
</evidence>
<dbReference type="AlphaFoldDB" id="A0AAV6T5Y7"/>
<evidence type="ECO:0000313" key="3">
    <source>
        <dbReference type="Proteomes" id="UP000693946"/>
    </source>
</evidence>